<dbReference type="AlphaFoldDB" id="A0A380YPC0"/>
<organism evidence="1 2">
    <name type="scientific">Bacteroides eggerthii</name>
    <dbReference type="NCBI Taxonomy" id="28111"/>
    <lineage>
        <taxon>Bacteria</taxon>
        <taxon>Pseudomonadati</taxon>
        <taxon>Bacteroidota</taxon>
        <taxon>Bacteroidia</taxon>
        <taxon>Bacteroidales</taxon>
        <taxon>Bacteroidaceae</taxon>
        <taxon>Bacteroides</taxon>
    </lineage>
</organism>
<gene>
    <name evidence="1" type="ORF">NCTC11155_01948</name>
</gene>
<sequence>MKLYLFNPDSDLALANNETNYIAPVSARRMAQDLALLPVWYAEPYNAVLAPSAYNADFLKQMRELFPLQVQLATEPELPDYAEAEVLPWGWNPSIRKYLLRGGVSEDRLPAAQLLGEYRLLSSRLQAVAVTQHITSRYPEYTCGEHHLIENMEDCERVVNTMHTCLLKVPWSGSGKGLNWCLYGLTKPISNWCGRVLKEQGCLTAEPIYNKVKDFAVEFYSDGQGRVTFAGYSLFSTNERGAYIGNLLASDSRIEEIITQNFPVDELMLIRETLRTELTAIYGSTYVGYLGVDMMICRQEGGREYVVHPCVEINMRMNMGVVARLFYDNYVAPGRMGYFNIEYFPDNETLRVQHERDMKDYPLVIEGGRLVSGYLPLVPVTAKSCYRAYARI</sequence>
<dbReference type="RefSeq" id="WP_004290148.1">
    <property type="nucleotide sequence ID" value="NZ_CABKNQ010000018.1"/>
</dbReference>
<dbReference type="OrthoDB" id="5291617at2"/>
<evidence type="ECO:0008006" key="3">
    <source>
        <dbReference type="Google" id="ProtNLM"/>
    </source>
</evidence>
<accession>A0A380YPC0</accession>
<reference evidence="1 2" key="1">
    <citation type="submission" date="2018-06" db="EMBL/GenBank/DDBJ databases">
        <authorList>
            <consortium name="Pathogen Informatics"/>
            <person name="Doyle S."/>
        </authorList>
    </citation>
    <scope>NUCLEOTIDE SEQUENCE [LARGE SCALE GENOMIC DNA]</scope>
    <source>
        <strain evidence="1 2">NCTC11155</strain>
    </source>
</reference>
<evidence type="ECO:0000313" key="1">
    <source>
        <dbReference type="EMBL" id="SUV29956.1"/>
    </source>
</evidence>
<dbReference type="Proteomes" id="UP000254424">
    <property type="component" value="Unassembled WGS sequence"/>
</dbReference>
<dbReference type="STRING" id="483216.BACEGG_01858"/>
<dbReference type="EMBL" id="UFSX01000001">
    <property type="protein sequence ID" value="SUV29956.1"/>
    <property type="molecule type" value="Genomic_DNA"/>
</dbReference>
<protein>
    <recommendedName>
        <fullName evidence="3">ATP-grasp domain-containing protein</fullName>
    </recommendedName>
</protein>
<evidence type="ECO:0000313" key="2">
    <source>
        <dbReference type="Proteomes" id="UP000254424"/>
    </source>
</evidence>
<dbReference type="GeneID" id="93071839"/>
<name>A0A380YPC0_9BACE</name>
<proteinExistence type="predicted"/>
<dbReference type="SUPFAM" id="SSF56059">
    <property type="entry name" value="Glutathione synthetase ATP-binding domain-like"/>
    <property type="match status" value="1"/>
</dbReference>